<dbReference type="InterPro" id="IPR007887">
    <property type="entry name" value="MecA_N"/>
</dbReference>
<feature type="domain" description="NTF2-like N-terminal transpeptidase" evidence="9">
    <location>
        <begin position="29"/>
        <end position="155"/>
    </location>
</feature>
<dbReference type="GO" id="GO:0005886">
    <property type="term" value="C:plasma membrane"/>
    <property type="evidence" value="ECO:0007669"/>
    <property type="project" value="TreeGrafter"/>
</dbReference>
<gene>
    <name evidence="10" type="ORF">SAMN05421734_10778</name>
</gene>
<dbReference type="GO" id="GO:0009252">
    <property type="term" value="P:peptidoglycan biosynthetic process"/>
    <property type="evidence" value="ECO:0007669"/>
    <property type="project" value="UniProtKB-UniPathway"/>
</dbReference>
<dbReference type="PANTHER" id="PTHR30627:SF25">
    <property type="entry name" value="PENICILLIN-BINDING PROTEIN 3"/>
    <property type="match status" value="1"/>
</dbReference>
<evidence type="ECO:0000256" key="1">
    <source>
        <dbReference type="ARBA" id="ARBA00004370"/>
    </source>
</evidence>
<comment type="pathway">
    <text evidence="2">Cell wall biogenesis; peptidoglycan biosynthesis.</text>
</comment>
<dbReference type="EC" id="3.4.16.4" evidence="4"/>
<comment type="subcellular location">
    <subcellularLocation>
        <location evidence="1">Membrane</location>
    </subcellularLocation>
</comment>
<dbReference type="Gene3D" id="3.30.1390.30">
    <property type="entry name" value="Penicillin-binding protein 2a, domain 3"/>
    <property type="match status" value="1"/>
</dbReference>
<name>A0A1G6L337_9BACI</name>
<dbReference type="Pfam" id="PF03717">
    <property type="entry name" value="PBP_dimer"/>
    <property type="match status" value="1"/>
</dbReference>
<dbReference type="PANTHER" id="PTHR30627">
    <property type="entry name" value="PEPTIDOGLYCAN D,D-TRANSPEPTIDASE"/>
    <property type="match status" value="1"/>
</dbReference>
<proteinExistence type="inferred from homology"/>
<dbReference type="GO" id="GO:0071972">
    <property type="term" value="F:peptidoglycan L,D-transpeptidase activity"/>
    <property type="evidence" value="ECO:0007669"/>
    <property type="project" value="TreeGrafter"/>
</dbReference>
<dbReference type="Pfam" id="PF00905">
    <property type="entry name" value="Transpeptidase"/>
    <property type="match status" value="1"/>
</dbReference>
<dbReference type="SUPFAM" id="SSF56601">
    <property type="entry name" value="beta-lactamase/transpeptidase-like"/>
    <property type="match status" value="1"/>
</dbReference>
<comment type="catalytic activity">
    <reaction evidence="6">
        <text>Preferential cleavage: (Ac)2-L-Lys-D-Ala-|-D-Ala. Also transpeptidation of peptidyl-alanyl moieties that are N-acyl substituents of D-alanine.</text>
        <dbReference type="EC" id="3.4.16.4"/>
    </reaction>
</comment>
<evidence type="ECO:0000313" key="10">
    <source>
        <dbReference type="EMBL" id="SDC37624.1"/>
    </source>
</evidence>
<evidence type="ECO:0000256" key="6">
    <source>
        <dbReference type="ARBA" id="ARBA00034000"/>
    </source>
</evidence>
<feature type="domain" description="Penicillin-binding protein transpeptidase" evidence="7">
    <location>
        <begin position="364"/>
        <end position="674"/>
    </location>
</feature>
<dbReference type="Pfam" id="PF05223">
    <property type="entry name" value="MecA_N"/>
    <property type="match status" value="1"/>
</dbReference>
<comment type="similarity">
    <text evidence="3">Belongs to the transpeptidase family.</text>
</comment>
<organism evidence="10 11">
    <name type="scientific">Pelagirhabdus alkalitolerans</name>
    <dbReference type="NCBI Taxonomy" id="1612202"/>
    <lineage>
        <taxon>Bacteria</taxon>
        <taxon>Bacillati</taxon>
        <taxon>Bacillota</taxon>
        <taxon>Bacilli</taxon>
        <taxon>Bacillales</taxon>
        <taxon>Bacillaceae</taxon>
        <taxon>Pelagirhabdus</taxon>
    </lineage>
</organism>
<dbReference type="GO" id="GO:0008658">
    <property type="term" value="F:penicillin binding"/>
    <property type="evidence" value="ECO:0007669"/>
    <property type="project" value="InterPro"/>
</dbReference>
<dbReference type="GO" id="GO:0071555">
    <property type="term" value="P:cell wall organization"/>
    <property type="evidence" value="ECO:0007669"/>
    <property type="project" value="TreeGrafter"/>
</dbReference>
<dbReference type="EMBL" id="FMYI01000007">
    <property type="protein sequence ID" value="SDC37624.1"/>
    <property type="molecule type" value="Genomic_DNA"/>
</dbReference>
<evidence type="ECO:0000256" key="3">
    <source>
        <dbReference type="ARBA" id="ARBA00007171"/>
    </source>
</evidence>
<evidence type="ECO:0000256" key="5">
    <source>
        <dbReference type="ARBA" id="ARBA00023136"/>
    </source>
</evidence>
<dbReference type="GO" id="GO:0009002">
    <property type="term" value="F:serine-type D-Ala-D-Ala carboxypeptidase activity"/>
    <property type="evidence" value="ECO:0007669"/>
    <property type="project" value="UniProtKB-EC"/>
</dbReference>
<protein>
    <recommendedName>
        <fullName evidence="4">serine-type D-Ala-D-Ala carboxypeptidase</fullName>
        <ecNumber evidence="4">3.4.16.4</ecNumber>
    </recommendedName>
</protein>
<dbReference type="InterPro" id="IPR050515">
    <property type="entry name" value="Beta-lactam/transpept"/>
</dbReference>
<dbReference type="GO" id="GO:0046677">
    <property type="term" value="P:response to antibiotic"/>
    <property type="evidence" value="ECO:0007669"/>
    <property type="project" value="InterPro"/>
</dbReference>
<evidence type="ECO:0000256" key="2">
    <source>
        <dbReference type="ARBA" id="ARBA00004752"/>
    </source>
</evidence>
<dbReference type="OrthoDB" id="9766847at2"/>
<keyword evidence="11" id="KW-1185">Reference proteome</keyword>
<evidence type="ECO:0000313" key="11">
    <source>
        <dbReference type="Proteomes" id="UP000242949"/>
    </source>
</evidence>
<dbReference type="Gene3D" id="3.40.710.10">
    <property type="entry name" value="DD-peptidase/beta-lactamase superfamily"/>
    <property type="match status" value="1"/>
</dbReference>
<dbReference type="InterPro" id="IPR036138">
    <property type="entry name" value="PBP_dimer_sf"/>
</dbReference>
<dbReference type="STRING" id="1612202.SAMN05421734_10778"/>
<dbReference type="Gene3D" id="3.10.450.100">
    <property type="entry name" value="NTF2-like, domain 1"/>
    <property type="match status" value="1"/>
</dbReference>
<dbReference type="Proteomes" id="UP000242949">
    <property type="component" value="Unassembled WGS sequence"/>
</dbReference>
<dbReference type="InterPro" id="IPR012338">
    <property type="entry name" value="Beta-lactam/transpept-like"/>
</dbReference>
<dbReference type="PROSITE" id="PS51257">
    <property type="entry name" value="PROKAR_LIPOPROTEIN"/>
    <property type="match status" value="1"/>
</dbReference>
<dbReference type="RefSeq" id="WP_090796259.1">
    <property type="nucleotide sequence ID" value="NZ_FMYI01000007.1"/>
</dbReference>
<dbReference type="InterPro" id="IPR005311">
    <property type="entry name" value="PBP_dimer"/>
</dbReference>
<dbReference type="InterPro" id="IPR032710">
    <property type="entry name" value="NTF2-like_dom_sf"/>
</dbReference>
<sequence length="680" mass="75459">MKKAYLTWIILAIALTLLLTGCSEEDTIQPEDRLEEYVELWESQDYDAMYRYLSEETTENYDEEAFIERQENLTNDLSIDRISIEYTIPDPEEEAEEDDNEEDPTFPITVLKETVAGDVIFDAELTLIEVIDEEEQNDWTVHWEPSLIFPELEDDTTVRLRTLDTTRGEIHDRYGNGLAINGTAYDVGVDPGLFSDNQTEEIEEIASALSIDSSAIENALNQEWVDDGMFVPITTVSPSNEDLIDALSDLPAVLIQETSGRVYPYSDSHAHLIGHIGTITAEELEQDEEGFYSEQDIIGKRGLEQLFENRLRGEKGVEILAVHDNSTDEIISSEPVPGEDIQLTIDASLQESIFESLQEDDDKGTAAAIDPHTGETLALVSSPSFDPHLFTYGISQSEYDDLNEDEGAPLLNRFASTYSPGSAFKPITAMVGMQNGTITQEDAVDIDGLTWSQDGWGNYEVRRVSESTEPVDLHDALVRSDNIFFAQKTVEMGTDLFTDGLQSFGFDEDGLSYTYPIQNSQIANNDIDREPLLSDSGFGQGEVLMSALHLAISYTPILNEGDLLNPLLTADESEEVLQSDIITTDDADYLKTALRDVVAGERGTASVADRDGFSLSGKTGTAELKQSLTDEDAPENGWFVAYSDSEDHLIAMMIEDVHDKGGSGYTAEVLAEVFEWIEID</sequence>
<dbReference type="InterPro" id="IPR001460">
    <property type="entry name" value="PCN-bd_Tpept"/>
</dbReference>
<dbReference type="SUPFAM" id="SSF54427">
    <property type="entry name" value="NTF2-like"/>
    <property type="match status" value="1"/>
</dbReference>
<keyword evidence="5" id="KW-0472">Membrane</keyword>
<dbReference type="UniPathway" id="UPA00219"/>
<evidence type="ECO:0000259" key="8">
    <source>
        <dbReference type="Pfam" id="PF03717"/>
    </source>
</evidence>
<evidence type="ECO:0000259" key="7">
    <source>
        <dbReference type="Pfam" id="PF00905"/>
    </source>
</evidence>
<accession>A0A1G6L337</accession>
<dbReference type="AlphaFoldDB" id="A0A1G6L337"/>
<evidence type="ECO:0000256" key="4">
    <source>
        <dbReference type="ARBA" id="ARBA00012448"/>
    </source>
</evidence>
<dbReference type="SUPFAM" id="SSF56519">
    <property type="entry name" value="Penicillin binding protein dimerisation domain"/>
    <property type="match status" value="1"/>
</dbReference>
<reference evidence="11" key="1">
    <citation type="submission" date="2016-09" db="EMBL/GenBank/DDBJ databases">
        <authorList>
            <person name="Varghese N."/>
            <person name="Submissions S."/>
        </authorList>
    </citation>
    <scope>NUCLEOTIDE SEQUENCE [LARGE SCALE GENOMIC DNA]</scope>
    <source>
        <strain evidence="11">S5</strain>
    </source>
</reference>
<dbReference type="Gene3D" id="3.90.1310.10">
    <property type="entry name" value="Penicillin-binding protein 2a (Domain 2)"/>
    <property type="match status" value="1"/>
</dbReference>
<evidence type="ECO:0000259" key="9">
    <source>
        <dbReference type="Pfam" id="PF05223"/>
    </source>
</evidence>
<feature type="domain" description="Penicillin-binding protein dimerisation" evidence="8">
    <location>
        <begin position="165"/>
        <end position="324"/>
    </location>
</feature>